<evidence type="ECO:0000313" key="2">
    <source>
        <dbReference type="Proteomes" id="UP000324091"/>
    </source>
</evidence>
<accession>A0A5C6N5C4</accession>
<keyword evidence="2" id="KW-1185">Reference proteome</keyword>
<protein>
    <submittedName>
        <fullName evidence="1">Uncharacterized protein</fullName>
    </submittedName>
</protein>
<dbReference type="Proteomes" id="UP000324091">
    <property type="component" value="Chromosome 4"/>
</dbReference>
<reference evidence="1 2" key="1">
    <citation type="submission" date="2019-04" db="EMBL/GenBank/DDBJ databases">
        <title>Chromosome genome assembly for Takifugu flavidus.</title>
        <authorList>
            <person name="Xiao S."/>
        </authorList>
    </citation>
    <scope>NUCLEOTIDE SEQUENCE [LARGE SCALE GENOMIC DNA]</scope>
    <source>
        <strain evidence="1">HTHZ2018</strain>
        <tissue evidence="1">Muscle</tissue>
    </source>
</reference>
<gene>
    <name evidence="1" type="ORF">D4764_04G0013110</name>
</gene>
<evidence type="ECO:0000313" key="1">
    <source>
        <dbReference type="EMBL" id="TWW62664.1"/>
    </source>
</evidence>
<name>A0A5C6N5C4_9TELE</name>
<organism evidence="1 2">
    <name type="scientific">Takifugu flavidus</name>
    <name type="common">sansaifugu</name>
    <dbReference type="NCBI Taxonomy" id="433684"/>
    <lineage>
        <taxon>Eukaryota</taxon>
        <taxon>Metazoa</taxon>
        <taxon>Chordata</taxon>
        <taxon>Craniata</taxon>
        <taxon>Vertebrata</taxon>
        <taxon>Euteleostomi</taxon>
        <taxon>Actinopterygii</taxon>
        <taxon>Neopterygii</taxon>
        <taxon>Teleostei</taxon>
        <taxon>Neoteleostei</taxon>
        <taxon>Acanthomorphata</taxon>
        <taxon>Eupercaria</taxon>
        <taxon>Tetraodontiformes</taxon>
        <taxon>Tetradontoidea</taxon>
        <taxon>Tetraodontidae</taxon>
        <taxon>Takifugu</taxon>
    </lineage>
</organism>
<dbReference type="AlphaFoldDB" id="A0A5C6N5C4"/>
<dbReference type="EMBL" id="RHFK02000017">
    <property type="protein sequence ID" value="TWW62664.1"/>
    <property type="molecule type" value="Genomic_DNA"/>
</dbReference>
<comment type="caution">
    <text evidence="1">The sequence shown here is derived from an EMBL/GenBank/DDBJ whole genome shotgun (WGS) entry which is preliminary data.</text>
</comment>
<sequence>MTASPARTWPCKPASPIEYLPEPRPIHLNGEVLAMVTHQSHPLTLNVSGNLWEQIPLFLIPPSSSLGVLGAPWLALHNSQIDWSTGRVVSWSMPCWTNCLHSALTTMPGGSDLSKRVFKGVGRSPRVAQSRCLESVMDSAVGGELLRSNPVDRTPSYSLPASWGSWQVEERVPEAQQSVLDPGGVPSNQLFVLEDKVVAPSVQTDVHRCRRVGRQVRAVLPALSTAGKAAPPAFKIQPTFHVSKVKPVVESDLVPLS</sequence>
<proteinExistence type="predicted"/>